<dbReference type="Pfam" id="PF02171">
    <property type="entry name" value="Piwi"/>
    <property type="match status" value="1"/>
</dbReference>
<reference evidence="3" key="1">
    <citation type="submission" date="2020-10" db="EMBL/GenBank/DDBJ databases">
        <authorList>
            <person name="Kikuchi T."/>
        </authorList>
    </citation>
    <scope>NUCLEOTIDE SEQUENCE</scope>
    <source>
        <strain evidence="3">NKZ352</strain>
    </source>
</reference>
<gene>
    <name evidence="3" type="ORF">CAUJ_LOCUS5964</name>
</gene>
<keyword evidence="4" id="KW-1185">Reference proteome</keyword>
<name>A0A8S1H3E4_9PELO</name>
<dbReference type="SMART" id="SM00950">
    <property type="entry name" value="Piwi"/>
    <property type="match status" value="1"/>
</dbReference>
<dbReference type="InterPro" id="IPR036397">
    <property type="entry name" value="RNaseH_sf"/>
</dbReference>
<dbReference type="InterPro" id="IPR012337">
    <property type="entry name" value="RNaseH-like_sf"/>
</dbReference>
<dbReference type="EMBL" id="CAJGYM010000013">
    <property type="protein sequence ID" value="CAD6190045.1"/>
    <property type="molecule type" value="Genomic_DNA"/>
</dbReference>
<dbReference type="AlphaFoldDB" id="A0A8S1H3E4"/>
<feature type="domain" description="Piwi" evidence="2">
    <location>
        <begin position="657"/>
        <end position="917"/>
    </location>
</feature>
<organism evidence="3 4">
    <name type="scientific">Caenorhabditis auriculariae</name>
    <dbReference type="NCBI Taxonomy" id="2777116"/>
    <lineage>
        <taxon>Eukaryota</taxon>
        <taxon>Metazoa</taxon>
        <taxon>Ecdysozoa</taxon>
        <taxon>Nematoda</taxon>
        <taxon>Chromadorea</taxon>
        <taxon>Rhabditida</taxon>
        <taxon>Rhabditina</taxon>
        <taxon>Rhabditomorpha</taxon>
        <taxon>Rhabditoidea</taxon>
        <taxon>Rhabditidae</taxon>
        <taxon>Peloderinae</taxon>
        <taxon>Caenorhabditis</taxon>
    </lineage>
</organism>
<dbReference type="Proteomes" id="UP000835052">
    <property type="component" value="Unassembled WGS sequence"/>
</dbReference>
<dbReference type="OrthoDB" id="10252740at2759"/>
<protein>
    <recommendedName>
        <fullName evidence="2">Piwi domain-containing protein</fullName>
    </recommendedName>
</protein>
<dbReference type="SUPFAM" id="SSF101690">
    <property type="entry name" value="PAZ domain"/>
    <property type="match status" value="1"/>
</dbReference>
<dbReference type="GO" id="GO:0003676">
    <property type="term" value="F:nucleic acid binding"/>
    <property type="evidence" value="ECO:0007669"/>
    <property type="project" value="InterPro"/>
</dbReference>
<proteinExistence type="predicted"/>
<evidence type="ECO:0000313" key="3">
    <source>
        <dbReference type="EMBL" id="CAD6190045.1"/>
    </source>
</evidence>
<evidence type="ECO:0000256" key="1">
    <source>
        <dbReference type="SAM" id="MobiDB-lite"/>
    </source>
</evidence>
<evidence type="ECO:0000259" key="2">
    <source>
        <dbReference type="PROSITE" id="PS50822"/>
    </source>
</evidence>
<dbReference type="Gene3D" id="3.30.420.10">
    <property type="entry name" value="Ribonuclease H-like superfamily/Ribonuclease H"/>
    <property type="match status" value="1"/>
</dbReference>
<sequence>MAEKISAEFGRMRVTPKKNESVGPKYTKEGGELLVQERRPATKDDMSRYDQVTRLLVNWFRISNNIEGKIVNEYEIDLFEVRSPPPRRGRGGGPPRAGRPIEKAIKSKEKLIQVFWFFIRSVDFDRRTGVIFDDFQTFWTCERHLFNREYDVPHPTKSGLKYRAKIRHLTSYPLTFSGQGPEDYEEVNRTHKFMKCLLTQRARYVSGDGEDDVQRRYANKFAVDRLNIYYIPREKGDPKIEVAPGVNAWLGLYFAIRQMQNNDLAVNLGLINGLFYDLYDTLRRSRSEKLGILDYCLEIQSNASPEELKDLKESLRKGEYGIGEGGRSKILKLIRNMRVCYETCIRNPRSNKWDVVERHGIIVDIAKQTPKSYFFTTKKTTMDAVFLHVYPTLPCLILKQSKKSEDLHHAPLCKVTINETAQKFLNSMDTNMKIKFIQGATRDPHIHHQMTKDMMNMMEFDTTKSINFLDAFKVDISTKMVECQGKVLKAPNLVNGKGKAIEILPERTFREKVFEQLVFIFLKLLNEKKIAVPGKSLTFAVIVINKENGEPCVVPDSAEVFFHKLEFAMKDRGMTLADPALHIFYPAVNCFNQGDGRPHFSDVIQEITASFRGNPKHENKELIFIVMVPKAEYARAEYYGYIKKRVRPPIRFHPAPKKMQLFYQVALKLNAKLDGINQEIDFSEEQEMSPEEKEKRKKLPRRMFVGVDVTHPTQDSGIDISIASIVGSINLGGTKYRNSVLAQMKPKETVEVFHYQFSELITEFKKNMGDLPEHVIVFRDGISDSEMVRTATIELSHFKKQLIALLGRDALLPKFTYIVVQKRHTTRFYEIDEEMEKTDENPMQLKNVKSGTIVDEMVVSRMNFDFMLASHHGALVDIYELCYNLCFLSARVRKPISLPAPVHYAHIVCEKAKNIYKYLRRKYPSEMLTATFIEEQLKQHKNYPGMHFV</sequence>
<dbReference type="SUPFAM" id="SSF53098">
    <property type="entry name" value="Ribonuclease H-like"/>
    <property type="match status" value="1"/>
</dbReference>
<dbReference type="PANTHER" id="PTHR22891">
    <property type="entry name" value="EUKARYOTIC TRANSLATION INITIATION FACTOR 2C"/>
    <property type="match status" value="1"/>
</dbReference>
<dbReference type="InterPro" id="IPR036085">
    <property type="entry name" value="PAZ_dom_sf"/>
</dbReference>
<dbReference type="PROSITE" id="PS50822">
    <property type="entry name" value="PIWI"/>
    <property type="match status" value="1"/>
</dbReference>
<accession>A0A8S1H3E4</accession>
<feature type="region of interest" description="Disordered" evidence="1">
    <location>
        <begin position="1"/>
        <end position="33"/>
    </location>
</feature>
<comment type="caution">
    <text evidence="3">The sequence shown here is derived from an EMBL/GenBank/DDBJ whole genome shotgun (WGS) entry which is preliminary data.</text>
</comment>
<dbReference type="Gene3D" id="3.40.50.2300">
    <property type="match status" value="1"/>
</dbReference>
<evidence type="ECO:0000313" key="4">
    <source>
        <dbReference type="Proteomes" id="UP000835052"/>
    </source>
</evidence>
<dbReference type="InterPro" id="IPR003165">
    <property type="entry name" value="Piwi"/>
</dbReference>